<keyword evidence="2" id="KW-0614">Plasmid</keyword>
<feature type="chain" id="PRO_5039663238" evidence="1">
    <location>
        <begin position="20"/>
        <end position="380"/>
    </location>
</feature>
<organism evidence="2 3">
    <name type="scientific">Euzebya pacifica</name>
    <dbReference type="NCBI Taxonomy" id="1608957"/>
    <lineage>
        <taxon>Bacteria</taxon>
        <taxon>Bacillati</taxon>
        <taxon>Actinomycetota</taxon>
        <taxon>Nitriliruptoria</taxon>
        <taxon>Euzebyales</taxon>
    </lineage>
</organism>
<sequence>MQFSLSWVAALVVAVSLLAGCTATDPDEQTIAATDVVTEPSGDPPVEACVETVLSDIAVLLSGGDASWTETAFIYGDDARTVVLMGLMEAVDVHVAQGRAAALALAQDVVTPECQAVVAGLPSPSTWWTIAGDHDQACADEVIELVHDDLRTGQLDGAAVIRDVAGSQAGQDYTTARLAASAIRADFGLHAAIWSEPVVRFVVAMCGGTVFPPTGTDAAAPPPAPVPATVPDPPPVPPAPADIDGMGSAGDGRYVHVGLGCGDMTGELVLEDGTGVLPDGGTATVADVVTGDVDGVEGPAEVVVVTCNPGGNVEFDVVLVYDAHGVQVGGTIAGPLVGVVDGAVITASVVHADSDPVCCPSLTEDVPWVLHGNEWVRQGP</sequence>
<accession>A0A346Y6F7</accession>
<dbReference type="Proteomes" id="UP000264006">
    <property type="component" value="Plasmid pEDY32-46I"/>
</dbReference>
<reference evidence="2 3" key="1">
    <citation type="submission" date="2018-09" db="EMBL/GenBank/DDBJ databases">
        <title>Complete genome sequence of Euzebya sp. DY32-46 isolated from seawater of Pacific Ocean.</title>
        <authorList>
            <person name="Xu L."/>
            <person name="Wu Y.-H."/>
            <person name="Xu X.-W."/>
        </authorList>
    </citation>
    <scope>NUCLEOTIDE SEQUENCE [LARGE SCALE GENOMIC DNA]</scope>
    <source>
        <strain evidence="2 3">DY32-46</strain>
        <plasmid evidence="3">pedy32-46i</plasmid>
    </source>
</reference>
<evidence type="ECO:0000313" key="3">
    <source>
        <dbReference type="Proteomes" id="UP000264006"/>
    </source>
</evidence>
<dbReference type="RefSeq" id="WP_114594643.1">
    <property type="nucleotide sequence ID" value="NZ_CP031166.1"/>
</dbReference>
<dbReference type="OrthoDB" id="9154628at2"/>
<feature type="signal peptide" evidence="1">
    <location>
        <begin position="1"/>
        <end position="19"/>
    </location>
</feature>
<name>A0A346Y6F7_9ACTN</name>
<dbReference type="AlphaFoldDB" id="A0A346Y6F7"/>
<gene>
    <name evidence="2" type="ORF">DVS28_b0284</name>
</gene>
<evidence type="ECO:0000313" key="2">
    <source>
        <dbReference type="EMBL" id="AXV10054.1"/>
    </source>
</evidence>
<evidence type="ECO:0000256" key="1">
    <source>
        <dbReference type="SAM" id="SignalP"/>
    </source>
</evidence>
<protein>
    <submittedName>
        <fullName evidence="2">Uncharacterized protein</fullName>
    </submittedName>
</protein>
<keyword evidence="1" id="KW-0732">Signal</keyword>
<keyword evidence="3" id="KW-1185">Reference proteome</keyword>
<dbReference type="EMBL" id="CP031166">
    <property type="protein sequence ID" value="AXV10054.1"/>
    <property type="molecule type" value="Genomic_DNA"/>
</dbReference>
<proteinExistence type="predicted"/>
<dbReference type="KEGG" id="euz:DVS28_b0284"/>
<geneLocation type="plasmid" evidence="3">
    <name>pedy32-46i</name>
</geneLocation>